<evidence type="ECO:0000259" key="6">
    <source>
        <dbReference type="Pfam" id="PF21981"/>
    </source>
</evidence>
<dbReference type="HAMAP" id="MF_01114">
    <property type="entry name" value="RecX"/>
    <property type="match status" value="1"/>
</dbReference>
<name>A0A1J5SUV3_9ZZZZ</name>
<comment type="caution">
    <text evidence="7">The sequence shown here is derived from an EMBL/GenBank/DDBJ whole genome shotgun (WGS) entry which is preliminary data.</text>
</comment>
<evidence type="ECO:0000259" key="5">
    <source>
        <dbReference type="Pfam" id="PF02631"/>
    </source>
</evidence>
<dbReference type="PANTHER" id="PTHR33602">
    <property type="entry name" value="REGULATORY PROTEIN RECX FAMILY PROTEIN"/>
    <property type="match status" value="1"/>
</dbReference>
<evidence type="ECO:0000256" key="1">
    <source>
        <dbReference type="ARBA" id="ARBA00004496"/>
    </source>
</evidence>
<dbReference type="PANTHER" id="PTHR33602:SF1">
    <property type="entry name" value="REGULATORY PROTEIN RECX FAMILY PROTEIN"/>
    <property type="match status" value="1"/>
</dbReference>
<evidence type="ECO:0000256" key="4">
    <source>
        <dbReference type="ARBA" id="ARBA00022490"/>
    </source>
</evidence>
<dbReference type="InterPro" id="IPR036388">
    <property type="entry name" value="WH-like_DNA-bd_sf"/>
</dbReference>
<feature type="domain" description="RecX second three-helical" evidence="5">
    <location>
        <begin position="69"/>
        <end position="110"/>
    </location>
</feature>
<comment type="similarity">
    <text evidence="2">Belongs to the RecX family.</text>
</comment>
<dbReference type="Pfam" id="PF02631">
    <property type="entry name" value="RecX_HTH2"/>
    <property type="match status" value="1"/>
</dbReference>
<dbReference type="AlphaFoldDB" id="A0A1J5SUV3"/>
<dbReference type="EMBL" id="MLJW01000050">
    <property type="protein sequence ID" value="OIR05380.1"/>
    <property type="molecule type" value="Genomic_DNA"/>
</dbReference>
<evidence type="ECO:0000256" key="3">
    <source>
        <dbReference type="ARBA" id="ARBA00018111"/>
    </source>
</evidence>
<accession>A0A1J5SUV3</accession>
<comment type="subcellular location">
    <subcellularLocation>
        <location evidence="1">Cytoplasm</location>
    </subcellularLocation>
</comment>
<dbReference type="Gene3D" id="1.10.10.10">
    <property type="entry name" value="Winged helix-like DNA-binding domain superfamily/Winged helix DNA-binding domain"/>
    <property type="match status" value="3"/>
</dbReference>
<evidence type="ECO:0000313" key="7">
    <source>
        <dbReference type="EMBL" id="OIR05380.1"/>
    </source>
</evidence>
<dbReference type="GO" id="GO:0006282">
    <property type="term" value="P:regulation of DNA repair"/>
    <property type="evidence" value="ECO:0007669"/>
    <property type="project" value="InterPro"/>
</dbReference>
<feature type="domain" description="RecX third three-helical" evidence="6">
    <location>
        <begin position="116"/>
        <end position="163"/>
    </location>
</feature>
<protein>
    <recommendedName>
        <fullName evidence="3">Regulatory protein RecX</fullName>
    </recommendedName>
</protein>
<dbReference type="InterPro" id="IPR053925">
    <property type="entry name" value="RecX_HTH_3rd"/>
</dbReference>
<dbReference type="Pfam" id="PF21981">
    <property type="entry name" value="RecX_HTH3"/>
    <property type="match status" value="1"/>
</dbReference>
<reference evidence="7" key="1">
    <citation type="submission" date="2016-10" db="EMBL/GenBank/DDBJ databases">
        <title>Sequence of Gallionella enrichment culture.</title>
        <authorList>
            <person name="Poehlein A."/>
            <person name="Muehling M."/>
            <person name="Daniel R."/>
        </authorList>
    </citation>
    <scope>NUCLEOTIDE SEQUENCE</scope>
</reference>
<dbReference type="InterPro" id="IPR053924">
    <property type="entry name" value="RecX_HTH_2nd"/>
</dbReference>
<dbReference type="InterPro" id="IPR003783">
    <property type="entry name" value="Regulatory_RecX"/>
</dbReference>
<evidence type="ECO:0000256" key="2">
    <source>
        <dbReference type="ARBA" id="ARBA00009695"/>
    </source>
</evidence>
<sequence>MSVILKINYISILFKQKLTPQQAFQKAKHFCSYQERSHHETAEKLYSFGLRKAEVEPLISQLIEEGYLNEERFATSFTGGKFRIKKWGRIKIQHELKQKRVSSYSIKKAMKEIDEDEYHAVLQKLVDQKWKSLKGEQYLNRMAKTTQFLLQRGFESELISKAIAAVRQKENDLKK</sequence>
<keyword evidence="4" id="KW-0963">Cytoplasm</keyword>
<organism evidence="7">
    <name type="scientific">mine drainage metagenome</name>
    <dbReference type="NCBI Taxonomy" id="410659"/>
    <lineage>
        <taxon>unclassified sequences</taxon>
        <taxon>metagenomes</taxon>
        <taxon>ecological metagenomes</taxon>
    </lineage>
</organism>
<proteinExistence type="inferred from homology"/>
<gene>
    <name evidence="7" type="primary">recX_2</name>
    <name evidence="7" type="ORF">GALL_124310</name>
</gene>
<dbReference type="GO" id="GO:0005737">
    <property type="term" value="C:cytoplasm"/>
    <property type="evidence" value="ECO:0007669"/>
    <property type="project" value="UniProtKB-SubCell"/>
</dbReference>